<comment type="similarity">
    <text evidence="1">Belongs to the sulfur carrier protein TusA family.</text>
</comment>
<keyword evidence="5" id="KW-1185">Reference proteome</keyword>
<dbReference type="AlphaFoldDB" id="A0A3D8IRY1"/>
<protein>
    <recommendedName>
        <fullName evidence="2">Putative sulfur carrier protein YedF</fullName>
    </recommendedName>
</protein>
<proteinExistence type="inferred from homology"/>
<dbReference type="PANTHER" id="PTHR33279">
    <property type="entry name" value="SULFUR CARRIER PROTEIN YEDF-RELATED"/>
    <property type="match status" value="1"/>
</dbReference>
<evidence type="ECO:0000256" key="2">
    <source>
        <dbReference type="ARBA" id="ARBA00044120"/>
    </source>
</evidence>
<accession>A0A3D8IRY1</accession>
<feature type="domain" description="UPF0033" evidence="3">
    <location>
        <begin position="9"/>
        <end position="33"/>
    </location>
</feature>
<name>A0A3D8IRY1_9HELI</name>
<dbReference type="InterPro" id="IPR049570">
    <property type="entry name" value="YedF"/>
</dbReference>
<dbReference type="NCBIfam" id="NF008242">
    <property type="entry name" value="PRK11018.1"/>
    <property type="match status" value="1"/>
</dbReference>
<dbReference type="Proteomes" id="UP000256514">
    <property type="component" value="Unassembled WGS sequence"/>
</dbReference>
<sequence>MDITPNFSLDLQGEPCPYPAIRTLEVLPELQSGEILEVLSDCPQSINNIPIDAKNHGYEVLQVEQMGPTIRYLIRKP</sequence>
<evidence type="ECO:0000259" key="3">
    <source>
        <dbReference type="PROSITE" id="PS01148"/>
    </source>
</evidence>
<dbReference type="InterPro" id="IPR036868">
    <property type="entry name" value="TusA-like_sf"/>
</dbReference>
<dbReference type="Gene3D" id="3.30.110.40">
    <property type="entry name" value="TusA-like domain"/>
    <property type="match status" value="1"/>
</dbReference>
<dbReference type="RefSeq" id="WP_115570577.1">
    <property type="nucleotide sequence ID" value="NZ_NXLT01000002.1"/>
</dbReference>
<dbReference type="PROSITE" id="PS01148">
    <property type="entry name" value="UPF0033"/>
    <property type="match status" value="1"/>
</dbReference>
<evidence type="ECO:0000256" key="1">
    <source>
        <dbReference type="ARBA" id="ARBA00008984"/>
    </source>
</evidence>
<evidence type="ECO:0000313" key="5">
    <source>
        <dbReference type="Proteomes" id="UP000256514"/>
    </source>
</evidence>
<gene>
    <name evidence="4" type="ORF">CQA54_02120</name>
</gene>
<dbReference type="Pfam" id="PF01206">
    <property type="entry name" value="TusA"/>
    <property type="match status" value="1"/>
</dbReference>
<dbReference type="EMBL" id="NXLT01000002">
    <property type="protein sequence ID" value="RDU67750.1"/>
    <property type="molecule type" value="Genomic_DNA"/>
</dbReference>
<dbReference type="CDD" id="cd03422">
    <property type="entry name" value="YedF"/>
    <property type="match status" value="1"/>
</dbReference>
<dbReference type="SUPFAM" id="SSF64307">
    <property type="entry name" value="SirA-like"/>
    <property type="match status" value="1"/>
</dbReference>
<dbReference type="InterPro" id="IPR001455">
    <property type="entry name" value="TusA-like"/>
</dbReference>
<comment type="caution">
    <text evidence="4">The sequence shown here is derived from an EMBL/GenBank/DDBJ whole genome shotgun (WGS) entry which is preliminary data.</text>
</comment>
<reference evidence="4 5" key="1">
    <citation type="submission" date="2018-04" db="EMBL/GenBank/DDBJ databases">
        <title>Novel Campyloabacter and Helicobacter Species and Strains.</title>
        <authorList>
            <person name="Mannion A.J."/>
            <person name="Shen Z."/>
            <person name="Fox J.G."/>
        </authorList>
    </citation>
    <scope>NUCLEOTIDE SEQUENCE [LARGE SCALE GENOMIC DNA]</scope>
    <source>
        <strain evidence="4 5">MIT 12-6600</strain>
    </source>
</reference>
<organism evidence="4 5">
    <name type="scientific">Helicobacter equorum</name>
    <dbReference type="NCBI Taxonomy" id="361872"/>
    <lineage>
        <taxon>Bacteria</taxon>
        <taxon>Pseudomonadati</taxon>
        <taxon>Campylobacterota</taxon>
        <taxon>Epsilonproteobacteria</taxon>
        <taxon>Campylobacterales</taxon>
        <taxon>Helicobacteraceae</taxon>
        <taxon>Helicobacter</taxon>
    </lineage>
</organism>
<dbReference type="OrthoDB" id="5325383at2"/>
<evidence type="ECO:0000313" key="4">
    <source>
        <dbReference type="EMBL" id="RDU67750.1"/>
    </source>
</evidence>
<dbReference type="PANTHER" id="PTHR33279:SF6">
    <property type="entry name" value="SULFUR CARRIER PROTEIN YEDF-RELATED"/>
    <property type="match status" value="1"/>
</dbReference>
<keyword evidence="4" id="KW-0808">Transferase</keyword>
<dbReference type="GO" id="GO:0016740">
    <property type="term" value="F:transferase activity"/>
    <property type="evidence" value="ECO:0007669"/>
    <property type="project" value="UniProtKB-KW"/>
</dbReference>